<feature type="domain" description="HTH tetR-type" evidence="4">
    <location>
        <begin position="33"/>
        <end position="93"/>
    </location>
</feature>
<dbReference type="PROSITE" id="PS50977">
    <property type="entry name" value="HTH_TETR_2"/>
    <property type="match status" value="1"/>
</dbReference>
<dbReference type="SUPFAM" id="SSF46689">
    <property type="entry name" value="Homeodomain-like"/>
    <property type="match status" value="1"/>
</dbReference>
<protein>
    <submittedName>
        <fullName evidence="5">AcrR family transcriptional regulator</fullName>
    </submittedName>
</protein>
<evidence type="ECO:0000256" key="3">
    <source>
        <dbReference type="SAM" id="MobiDB-lite"/>
    </source>
</evidence>
<keyword evidence="6" id="KW-1185">Reference proteome</keyword>
<accession>A0A839YXD3</accession>
<comment type="caution">
    <text evidence="5">The sequence shown here is derived from an EMBL/GenBank/DDBJ whole genome shotgun (WGS) entry which is preliminary data.</text>
</comment>
<dbReference type="RefSeq" id="WP_183934212.1">
    <property type="nucleotide sequence ID" value="NZ_JACICF010000002.1"/>
</dbReference>
<proteinExistence type="predicted"/>
<evidence type="ECO:0000256" key="2">
    <source>
        <dbReference type="PROSITE-ProRule" id="PRU00335"/>
    </source>
</evidence>
<dbReference type="InterPro" id="IPR009057">
    <property type="entry name" value="Homeodomain-like_sf"/>
</dbReference>
<dbReference type="AlphaFoldDB" id="A0A839YXD3"/>
<dbReference type="EMBL" id="JACICF010000002">
    <property type="protein sequence ID" value="MBB3764851.1"/>
    <property type="molecule type" value="Genomic_DNA"/>
</dbReference>
<evidence type="ECO:0000313" key="6">
    <source>
        <dbReference type="Proteomes" id="UP000578569"/>
    </source>
</evidence>
<feature type="region of interest" description="Disordered" evidence="3">
    <location>
        <begin position="1"/>
        <end position="33"/>
    </location>
</feature>
<reference evidence="5 6" key="1">
    <citation type="submission" date="2020-08" db="EMBL/GenBank/DDBJ databases">
        <title>Genomic Encyclopedia of Type Strains, Phase IV (KMG-IV): sequencing the most valuable type-strain genomes for metagenomic binning, comparative biology and taxonomic classification.</title>
        <authorList>
            <person name="Goeker M."/>
        </authorList>
    </citation>
    <scope>NUCLEOTIDE SEQUENCE [LARGE SCALE GENOMIC DNA]</scope>
    <source>
        <strain evidence="5 6">DSM 24194</strain>
    </source>
</reference>
<dbReference type="GO" id="GO:0003677">
    <property type="term" value="F:DNA binding"/>
    <property type="evidence" value="ECO:0007669"/>
    <property type="project" value="UniProtKB-UniRule"/>
</dbReference>
<organism evidence="5 6">
    <name type="scientific">Sphingomicrobium lutaoense</name>
    <dbReference type="NCBI Taxonomy" id="515949"/>
    <lineage>
        <taxon>Bacteria</taxon>
        <taxon>Pseudomonadati</taxon>
        <taxon>Pseudomonadota</taxon>
        <taxon>Alphaproteobacteria</taxon>
        <taxon>Sphingomonadales</taxon>
        <taxon>Sphingomonadaceae</taxon>
        <taxon>Sphingomicrobium</taxon>
    </lineage>
</organism>
<dbReference type="Gene3D" id="1.10.357.10">
    <property type="entry name" value="Tetracycline Repressor, domain 2"/>
    <property type="match status" value="1"/>
</dbReference>
<sequence>MGAGRGKGSETGRTGAGPKRSGASKQPRTARGEKTRAAILDAARIEFGQVGFADSSIVAITQRAKVALGTFYTYFDSKEEVFAALVADMSARVRDHVAPALAGATGGIDSERRALHAFLEFVRGHKEVYRIIDESEFVDPAGFEKHYRDSAARISERLARADDIRPAEDALEREVRAWAVMGMNVFLGLRFGVWGKEDPEAVARAANRLLEKGLG</sequence>
<evidence type="ECO:0000259" key="4">
    <source>
        <dbReference type="PROSITE" id="PS50977"/>
    </source>
</evidence>
<dbReference type="InterPro" id="IPR023772">
    <property type="entry name" value="DNA-bd_HTH_TetR-type_CS"/>
</dbReference>
<dbReference type="PANTHER" id="PTHR43479">
    <property type="entry name" value="ACREF/ENVCD OPERON REPRESSOR-RELATED"/>
    <property type="match status" value="1"/>
</dbReference>
<evidence type="ECO:0000256" key="1">
    <source>
        <dbReference type="ARBA" id="ARBA00023125"/>
    </source>
</evidence>
<dbReference type="PRINTS" id="PR00455">
    <property type="entry name" value="HTHTETR"/>
</dbReference>
<dbReference type="InterPro" id="IPR001647">
    <property type="entry name" value="HTH_TetR"/>
</dbReference>
<keyword evidence="1 2" id="KW-0238">DNA-binding</keyword>
<dbReference type="Proteomes" id="UP000578569">
    <property type="component" value="Unassembled WGS sequence"/>
</dbReference>
<name>A0A839YXD3_9SPHN</name>
<dbReference type="PROSITE" id="PS01081">
    <property type="entry name" value="HTH_TETR_1"/>
    <property type="match status" value="1"/>
</dbReference>
<dbReference type="Pfam" id="PF00440">
    <property type="entry name" value="TetR_N"/>
    <property type="match status" value="1"/>
</dbReference>
<dbReference type="InterPro" id="IPR050624">
    <property type="entry name" value="HTH-type_Tx_Regulator"/>
</dbReference>
<dbReference type="PANTHER" id="PTHR43479:SF11">
    <property type="entry name" value="ACREF_ENVCD OPERON REPRESSOR-RELATED"/>
    <property type="match status" value="1"/>
</dbReference>
<gene>
    <name evidence="5" type="ORF">FHS50_001913</name>
</gene>
<evidence type="ECO:0000313" key="5">
    <source>
        <dbReference type="EMBL" id="MBB3764851.1"/>
    </source>
</evidence>
<feature type="DNA-binding region" description="H-T-H motif" evidence="2">
    <location>
        <begin position="56"/>
        <end position="75"/>
    </location>
</feature>